<dbReference type="CDD" id="cd17535">
    <property type="entry name" value="REC_NarL-like"/>
    <property type="match status" value="1"/>
</dbReference>
<feature type="domain" description="HTH luxR-type" evidence="6">
    <location>
        <begin position="153"/>
        <end position="218"/>
    </location>
</feature>
<dbReference type="PROSITE" id="PS50110">
    <property type="entry name" value="RESPONSE_REGULATORY"/>
    <property type="match status" value="1"/>
</dbReference>
<gene>
    <name evidence="8" type="ORF">ACG04R_16715</name>
</gene>
<dbReference type="Pfam" id="PF00072">
    <property type="entry name" value="Response_reg"/>
    <property type="match status" value="1"/>
</dbReference>
<dbReference type="CDD" id="cd06170">
    <property type="entry name" value="LuxR_C_like"/>
    <property type="match status" value="1"/>
</dbReference>
<name>A0ABW7HFQ1_9BURK</name>
<evidence type="ECO:0000256" key="5">
    <source>
        <dbReference type="PROSITE-ProRule" id="PRU00169"/>
    </source>
</evidence>
<evidence type="ECO:0000256" key="2">
    <source>
        <dbReference type="ARBA" id="ARBA00023015"/>
    </source>
</evidence>
<evidence type="ECO:0000259" key="7">
    <source>
        <dbReference type="PROSITE" id="PS50110"/>
    </source>
</evidence>
<keyword evidence="1 5" id="KW-0597">Phosphoprotein</keyword>
<dbReference type="Gene3D" id="3.40.50.2300">
    <property type="match status" value="1"/>
</dbReference>
<dbReference type="PANTHER" id="PTHR43214">
    <property type="entry name" value="TWO-COMPONENT RESPONSE REGULATOR"/>
    <property type="match status" value="1"/>
</dbReference>
<organism evidence="8 9">
    <name type="scientific">Pelomonas candidula</name>
    <dbReference type="NCBI Taxonomy" id="3299025"/>
    <lineage>
        <taxon>Bacteria</taxon>
        <taxon>Pseudomonadati</taxon>
        <taxon>Pseudomonadota</taxon>
        <taxon>Betaproteobacteria</taxon>
        <taxon>Burkholderiales</taxon>
        <taxon>Sphaerotilaceae</taxon>
        <taxon>Roseateles</taxon>
    </lineage>
</organism>
<feature type="modified residue" description="4-aspartylphosphate" evidence="5">
    <location>
        <position position="59"/>
    </location>
</feature>
<dbReference type="SUPFAM" id="SSF52172">
    <property type="entry name" value="CheY-like"/>
    <property type="match status" value="1"/>
</dbReference>
<sequence length="225" mass="23939">MNSSDPIRVLVVDDHTLFRRGLIALLATQPRLQVVGEAGDAGAAERLAAELQPQVVLLDNHLPGVSGVQALPALKAAAPGCQVLMLTMSESEADLGAALRAGACGYLLKTADNAELTQAIERAVRGVSSFSAEMAGKLATAFRHEAEVVAPPPPDPFATLSPREREIVELIARGDSNKQIARELGIAETTVKIHVQHLLRKLDIDSRVQAAVLVTQQQQQQQRAG</sequence>
<dbReference type="PANTHER" id="PTHR43214:SF41">
    <property type="entry name" value="NITRATE_NITRITE RESPONSE REGULATOR PROTEIN NARP"/>
    <property type="match status" value="1"/>
</dbReference>
<keyword evidence="4" id="KW-0804">Transcription</keyword>
<dbReference type="Pfam" id="PF00196">
    <property type="entry name" value="GerE"/>
    <property type="match status" value="1"/>
</dbReference>
<evidence type="ECO:0000313" key="9">
    <source>
        <dbReference type="Proteomes" id="UP001606134"/>
    </source>
</evidence>
<dbReference type="EMBL" id="JBIGIC010000008">
    <property type="protein sequence ID" value="MFG6488332.1"/>
    <property type="molecule type" value="Genomic_DNA"/>
</dbReference>
<accession>A0ABW7HFQ1</accession>
<dbReference type="InterPro" id="IPR001789">
    <property type="entry name" value="Sig_transdc_resp-reg_receiver"/>
</dbReference>
<dbReference type="RefSeq" id="WP_394413020.1">
    <property type="nucleotide sequence ID" value="NZ_JBIGIC010000008.1"/>
</dbReference>
<evidence type="ECO:0000259" key="6">
    <source>
        <dbReference type="PROSITE" id="PS50043"/>
    </source>
</evidence>
<keyword evidence="2" id="KW-0805">Transcription regulation</keyword>
<dbReference type="InterPro" id="IPR058245">
    <property type="entry name" value="NreC/VraR/RcsB-like_REC"/>
</dbReference>
<evidence type="ECO:0000313" key="8">
    <source>
        <dbReference type="EMBL" id="MFG6488332.1"/>
    </source>
</evidence>
<evidence type="ECO:0000256" key="4">
    <source>
        <dbReference type="ARBA" id="ARBA00023163"/>
    </source>
</evidence>
<dbReference type="SUPFAM" id="SSF46894">
    <property type="entry name" value="C-terminal effector domain of the bipartite response regulators"/>
    <property type="match status" value="1"/>
</dbReference>
<dbReference type="SMART" id="SM00421">
    <property type="entry name" value="HTH_LUXR"/>
    <property type="match status" value="1"/>
</dbReference>
<dbReference type="SMART" id="SM00448">
    <property type="entry name" value="REC"/>
    <property type="match status" value="1"/>
</dbReference>
<dbReference type="InterPro" id="IPR016032">
    <property type="entry name" value="Sig_transdc_resp-reg_C-effctor"/>
</dbReference>
<reference evidence="8 9" key="1">
    <citation type="submission" date="2024-08" db="EMBL/GenBank/DDBJ databases">
        <authorList>
            <person name="Lu H."/>
        </authorList>
    </citation>
    <scope>NUCLEOTIDE SEQUENCE [LARGE SCALE GENOMIC DNA]</scope>
    <source>
        <strain evidence="8 9">BYS78W</strain>
    </source>
</reference>
<dbReference type="Proteomes" id="UP001606134">
    <property type="component" value="Unassembled WGS sequence"/>
</dbReference>
<protein>
    <submittedName>
        <fullName evidence="8">Response regulator</fullName>
    </submittedName>
</protein>
<dbReference type="InterPro" id="IPR011006">
    <property type="entry name" value="CheY-like_superfamily"/>
</dbReference>
<dbReference type="PROSITE" id="PS00622">
    <property type="entry name" value="HTH_LUXR_1"/>
    <property type="match status" value="1"/>
</dbReference>
<evidence type="ECO:0000256" key="3">
    <source>
        <dbReference type="ARBA" id="ARBA00023125"/>
    </source>
</evidence>
<evidence type="ECO:0000256" key="1">
    <source>
        <dbReference type="ARBA" id="ARBA00022553"/>
    </source>
</evidence>
<keyword evidence="9" id="KW-1185">Reference proteome</keyword>
<dbReference type="InterPro" id="IPR000792">
    <property type="entry name" value="Tscrpt_reg_LuxR_C"/>
</dbReference>
<dbReference type="PROSITE" id="PS50043">
    <property type="entry name" value="HTH_LUXR_2"/>
    <property type="match status" value="1"/>
</dbReference>
<feature type="domain" description="Response regulatory" evidence="7">
    <location>
        <begin position="8"/>
        <end position="124"/>
    </location>
</feature>
<keyword evidence="3" id="KW-0238">DNA-binding</keyword>
<dbReference type="InterPro" id="IPR039420">
    <property type="entry name" value="WalR-like"/>
</dbReference>
<dbReference type="PRINTS" id="PR00038">
    <property type="entry name" value="HTHLUXR"/>
</dbReference>
<proteinExistence type="predicted"/>
<comment type="caution">
    <text evidence="8">The sequence shown here is derived from an EMBL/GenBank/DDBJ whole genome shotgun (WGS) entry which is preliminary data.</text>
</comment>